<dbReference type="EMBL" id="JASBAN010000001">
    <property type="protein sequence ID" value="MDI2113056.1"/>
    <property type="molecule type" value="Genomic_DNA"/>
</dbReference>
<dbReference type="RefSeq" id="WP_281462676.1">
    <property type="nucleotide sequence ID" value="NZ_JASBAN010000001.1"/>
</dbReference>
<dbReference type="Proteomes" id="UP001431775">
    <property type="component" value="Unassembled WGS sequence"/>
</dbReference>
<reference evidence="1" key="1">
    <citation type="submission" date="2023-05" db="EMBL/GenBank/DDBJ databases">
        <title>Whole genome sequence of Commensalibacter sp.</title>
        <authorList>
            <person name="Charoenyingcharoen P."/>
            <person name="Yukphan P."/>
        </authorList>
    </citation>
    <scope>NUCLEOTIDE SEQUENCE</scope>
    <source>
        <strain evidence="1">TBRC 10068</strain>
    </source>
</reference>
<protein>
    <submittedName>
        <fullName evidence="1">Uncharacterized protein</fullName>
    </submittedName>
</protein>
<evidence type="ECO:0000313" key="2">
    <source>
        <dbReference type="Proteomes" id="UP001431775"/>
    </source>
</evidence>
<accession>A0ABT6Q8E6</accession>
<comment type="caution">
    <text evidence="1">The sequence shown here is derived from an EMBL/GenBank/DDBJ whole genome shotgun (WGS) entry which is preliminary data.</text>
</comment>
<keyword evidence="2" id="KW-1185">Reference proteome</keyword>
<sequence length="172" mass="19988">MARVKRKSQARYPQIVKEHGLQEPWNSGRLEVVQEQDEENPKKTVERLRVKAVYDEMLSRGTITKEQRDCAEKYAILFEKAEGAAQGLYARVSLLHSNHNRWEPKYSQLEAIEMIRNIEAEVGKYHTIILRMIIIFNMNASKIAPVIGRNNDFVMGQIMSTFIRLEEAIENI</sequence>
<organism evidence="1 2">
    <name type="scientific">Commensalibacter nepenthis</name>
    <dbReference type="NCBI Taxonomy" id="3043872"/>
    <lineage>
        <taxon>Bacteria</taxon>
        <taxon>Pseudomonadati</taxon>
        <taxon>Pseudomonadota</taxon>
        <taxon>Alphaproteobacteria</taxon>
        <taxon>Acetobacterales</taxon>
        <taxon>Acetobacteraceae</taxon>
    </lineage>
</organism>
<proteinExistence type="predicted"/>
<evidence type="ECO:0000313" key="1">
    <source>
        <dbReference type="EMBL" id="MDI2113056.1"/>
    </source>
</evidence>
<gene>
    <name evidence="1" type="ORF">QJV33_07145</name>
</gene>
<name>A0ABT6Q8E6_9PROT</name>